<evidence type="ECO:0000256" key="3">
    <source>
        <dbReference type="ARBA" id="ARBA00022448"/>
    </source>
</evidence>
<evidence type="ECO:0000256" key="14">
    <source>
        <dbReference type="PROSITE-ProRule" id="PRU01360"/>
    </source>
</evidence>
<keyword evidence="7 16" id="KW-0732">Signal</keyword>
<dbReference type="Pfam" id="PF07715">
    <property type="entry name" value="Plug"/>
    <property type="match status" value="1"/>
</dbReference>
<keyword evidence="10 15" id="KW-0798">TonB box</keyword>
<dbReference type="Gene3D" id="2.170.130.10">
    <property type="entry name" value="TonB-dependent receptor, plug domain"/>
    <property type="match status" value="1"/>
</dbReference>
<dbReference type="CDD" id="cd01347">
    <property type="entry name" value="ligand_gated_channel"/>
    <property type="match status" value="1"/>
</dbReference>
<dbReference type="PANTHER" id="PTHR32552:SF68">
    <property type="entry name" value="FERRICHROME OUTER MEMBRANE TRANSPORTER_PHAGE RECEPTOR"/>
    <property type="match status" value="1"/>
</dbReference>
<evidence type="ECO:0000256" key="2">
    <source>
        <dbReference type="ARBA" id="ARBA00009810"/>
    </source>
</evidence>
<dbReference type="Proteomes" id="UP001596379">
    <property type="component" value="Unassembled WGS sequence"/>
</dbReference>
<comment type="similarity">
    <text evidence="2 14 15">Belongs to the TonB-dependent receptor family.</text>
</comment>
<evidence type="ECO:0000313" key="19">
    <source>
        <dbReference type="EMBL" id="MFC7299914.1"/>
    </source>
</evidence>
<comment type="caution">
    <text evidence="19">The sequence shown here is derived from an EMBL/GenBank/DDBJ whole genome shotgun (WGS) entry which is preliminary data.</text>
</comment>
<evidence type="ECO:0000256" key="10">
    <source>
        <dbReference type="ARBA" id="ARBA00023077"/>
    </source>
</evidence>
<protein>
    <submittedName>
        <fullName evidence="19">TonB-dependent siderophore receptor</fullName>
    </submittedName>
</protein>
<reference evidence="20" key="1">
    <citation type="journal article" date="2019" name="Int. J. Syst. Evol. Microbiol.">
        <title>The Global Catalogue of Microorganisms (GCM) 10K type strain sequencing project: providing services to taxonomists for standard genome sequencing and annotation.</title>
        <authorList>
            <consortium name="The Broad Institute Genomics Platform"/>
            <consortium name="The Broad Institute Genome Sequencing Center for Infectious Disease"/>
            <person name="Wu L."/>
            <person name="Ma J."/>
        </authorList>
    </citation>
    <scope>NUCLEOTIDE SEQUENCE [LARGE SCALE GENOMIC DNA]</scope>
    <source>
        <strain evidence="20">CCUG 36956</strain>
    </source>
</reference>
<keyword evidence="6 14" id="KW-0812">Transmembrane</keyword>
<comment type="subcellular location">
    <subcellularLocation>
        <location evidence="1 14">Cell outer membrane</location>
        <topology evidence="1 14">Multi-pass membrane protein</topology>
    </subcellularLocation>
</comment>
<dbReference type="PROSITE" id="PS52016">
    <property type="entry name" value="TONB_DEPENDENT_REC_3"/>
    <property type="match status" value="1"/>
</dbReference>
<dbReference type="Pfam" id="PF00593">
    <property type="entry name" value="TonB_dep_Rec_b-barrel"/>
    <property type="match status" value="1"/>
</dbReference>
<evidence type="ECO:0000256" key="7">
    <source>
        <dbReference type="ARBA" id="ARBA00022729"/>
    </source>
</evidence>
<keyword evidence="3 14" id="KW-0813">Transport</keyword>
<evidence type="ECO:0000256" key="8">
    <source>
        <dbReference type="ARBA" id="ARBA00023004"/>
    </source>
</evidence>
<evidence type="ECO:0000313" key="20">
    <source>
        <dbReference type="Proteomes" id="UP001596379"/>
    </source>
</evidence>
<keyword evidence="8" id="KW-0408">Iron</keyword>
<keyword evidence="13 14" id="KW-0998">Cell outer membrane</keyword>
<dbReference type="SUPFAM" id="SSF56935">
    <property type="entry name" value="Porins"/>
    <property type="match status" value="1"/>
</dbReference>
<evidence type="ECO:0000256" key="6">
    <source>
        <dbReference type="ARBA" id="ARBA00022692"/>
    </source>
</evidence>
<dbReference type="PANTHER" id="PTHR32552">
    <property type="entry name" value="FERRICHROME IRON RECEPTOR-RELATED"/>
    <property type="match status" value="1"/>
</dbReference>
<dbReference type="NCBIfam" id="TIGR01783">
    <property type="entry name" value="TonB-siderophor"/>
    <property type="match status" value="1"/>
</dbReference>
<proteinExistence type="inferred from homology"/>
<dbReference type="RefSeq" id="WP_382236544.1">
    <property type="nucleotide sequence ID" value="NZ_JBHTCC010000005.1"/>
</dbReference>
<evidence type="ECO:0000256" key="15">
    <source>
        <dbReference type="RuleBase" id="RU003357"/>
    </source>
</evidence>
<dbReference type="InterPro" id="IPR039426">
    <property type="entry name" value="TonB-dep_rcpt-like"/>
</dbReference>
<keyword evidence="11 14" id="KW-0472">Membrane</keyword>
<dbReference type="InterPro" id="IPR010105">
    <property type="entry name" value="TonB_sidphr_rcpt"/>
</dbReference>
<evidence type="ECO:0000256" key="4">
    <source>
        <dbReference type="ARBA" id="ARBA00022452"/>
    </source>
</evidence>
<feature type="domain" description="TonB-dependent receptor-like beta-barrel" evidence="17">
    <location>
        <begin position="243"/>
        <end position="671"/>
    </location>
</feature>
<evidence type="ECO:0000256" key="5">
    <source>
        <dbReference type="ARBA" id="ARBA00022496"/>
    </source>
</evidence>
<keyword evidence="5" id="KW-0410">Iron transport</keyword>
<dbReference type="InterPro" id="IPR012910">
    <property type="entry name" value="Plug_dom"/>
</dbReference>
<evidence type="ECO:0000256" key="11">
    <source>
        <dbReference type="ARBA" id="ARBA00023136"/>
    </source>
</evidence>
<name>A0ABW2J8S2_9BURK</name>
<gene>
    <name evidence="19" type="ORF">ACFQO0_15860</name>
</gene>
<dbReference type="Gene3D" id="2.40.170.20">
    <property type="entry name" value="TonB-dependent receptor, beta-barrel domain"/>
    <property type="match status" value="1"/>
</dbReference>
<evidence type="ECO:0000256" key="12">
    <source>
        <dbReference type="ARBA" id="ARBA00023170"/>
    </source>
</evidence>
<evidence type="ECO:0000256" key="13">
    <source>
        <dbReference type="ARBA" id="ARBA00023237"/>
    </source>
</evidence>
<feature type="chain" id="PRO_5047029645" evidence="16">
    <location>
        <begin position="25"/>
        <end position="702"/>
    </location>
</feature>
<keyword evidence="12 19" id="KW-0675">Receptor</keyword>
<evidence type="ECO:0000259" key="18">
    <source>
        <dbReference type="Pfam" id="PF07715"/>
    </source>
</evidence>
<accession>A0ABW2J8S2</accession>
<evidence type="ECO:0000256" key="1">
    <source>
        <dbReference type="ARBA" id="ARBA00004571"/>
    </source>
</evidence>
<feature type="signal peptide" evidence="16">
    <location>
        <begin position="1"/>
        <end position="24"/>
    </location>
</feature>
<evidence type="ECO:0000256" key="16">
    <source>
        <dbReference type="SAM" id="SignalP"/>
    </source>
</evidence>
<keyword evidence="4 14" id="KW-1134">Transmembrane beta strand</keyword>
<organism evidence="19 20">
    <name type="scientific">Herminiimonas aquatilis</name>
    <dbReference type="NCBI Taxonomy" id="345342"/>
    <lineage>
        <taxon>Bacteria</taxon>
        <taxon>Pseudomonadati</taxon>
        <taxon>Pseudomonadota</taxon>
        <taxon>Betaproteobacteria</taxon>
        <taxon>Burkholderiales</taxon>
        <taxon>Oxalobacteraceae</taxon>
        <taxon>Herminiimonas</taxon>
    </lineage>
</organism>
<dbReference type="EMBL" id="JBHTCC010000005">
    <property type="protein sequence ID" value="MFC7299914.1"/>
    <property type="molecule type" value="Genomic_DNA"/>
</dbReference>
<sequence length="702" mass="76861">MNQNTIAASVAALFLPFSVSLAHAQNNLAQDPVVLPAVIVEAAQDGDLGFTAKKAVGSTKSDASLLDTPQSISVLTRELLDSQQAVTLTDALRNVTGVVSGNFGRRGWDDFIIRGQRATESVFLDGLSVSQNAWVAQEPFGMERVEVLKGPASILFGKVQPGGMVNMVSKKPRSDAFNEVGVTIGSDNFKQATFDLGRPISENGKSAFRINGLVLDRDDPTDFVYQKHRWIAPSLTLDVGPDTDFTLLTSYNYNEYIRQQGLSPYGTILPNVNGEIPWNRFIGERAFGPYTSEQYRVGYALEHRFTPDLKLRQNFRWQEQSMQGRAVFNGTLQANQLLQNRSATLQDSKSRVIGLDTNIEKKLDLLGMKHSVMGGLDLSQDRDRFKSSTCTLAALDLYQPVYGATITCPANWVNDNTTTFSSTALYLRDRIEFNDRLSVLLGVRREDGKLETLNNNTSTTQTQNTLATTSSSALMFKISSSVTSYISHADSFLPISGLKISGEQLKPETGKQSEIGLKFASEDGRLTSGIAVYDLKRQNVSASDPANTGYNLQIGEQHSKGVEADVAMDLRNGWNLIGGYTYTDSEVTKDNVAANVGKPLNSVPRHAATLWGTYTFRQAALHGVSVGAGVRYSGAMRGYSYNYTLPGYTLADAALNYVGKGYKLALNVKNLFDKKYYPGALNNNVVALGDPRQVLLNATFFF</sequence>
<keyword evidence="9" id="KW-0406">Ion transport</keyword>
<feature type="domain" description="TonB-dependent receptor plug" evidence="18">
    <location>
        <begin position="65"/>
        <end position="163"/>
    </location>
</feature>
<dbReference type="InterPro" id="IPR037066">
    <property type="entry name" value="Plug_dom_sf"/>
</dbReference>
<keyword evidence="20" id="KW-1185">Reference proteome</keyword>
<dbReference type="InterPro" id="IPR036942">
    <property type="entry name" value="Beta-barrel_TonB_sf"/>
</dbReference>
<dbReference type="InterPro" id="IPR000531">
    <property type="entry name" value="Beta-barrel_TonB"/>
</dbReference>
<evidence type="ECO:0000256" key="9">
    <source>
        <dbReference type="ARBA" id="ARBA00023065"/>
    </source>
</evidence>
<evidence type="ECO:0000259" key="17">
    <source>
        <dbReference type="Pfam" id="PF00593"/>
    </source>
</evidence>